<dbReference type="SUPFAM" id="SSF53383">
    <property type="entry name" value="PLP-dependent transferases"/>
    <property type="match status" value="1"/>
</dbReference>
<dbReference type="FunFam" id="3.90.1150.10:FF:000033">
    <property type="entry name" value="Cystathionine gamma-synthase"/>
    <property type="match status" value="1"/>
</dbReference>
<dbReference type="Gene3D" id="3.90.1150.10">
    <property type="entry name" value="Aspartate Aminotransferase, domain 1"/>
    <property type="match status" value="1"/>
</dbReference>
<feature type="non-terminal residue" evidence="3">
    <location>
        <position position="1"/>
    </location>
</feature>
<dbReference type="Gene3D" id="3.40.640.10">
    <property type="entry name" value="Type I PLP-dependent aspartate aminotransferase-like (Major domain)"/>
    <property type="match status" value="1"/>
</dbReference>
<reference evidence="3" key="1">
    <citation type="submission" date="2018-05" db="EMBL/GenBank/DDBJ databases">
        <authorList>
            <person name="Lanie J.A."/>
            <person name="Ng W.-L."/>
            <person name="Kazmierczak K.M."/>
            <person name="Andrzejewski T.M."/>
            <person name="Davidsen T.M."/>
            <person name="Wayne K.J."/>
            <person name="Tettelin H."/>
            <person name="Glass J.I."/>
            <person name="Rusch D."/>
            <person name="Podicherti R."/>
            <person name="Tsui H.-C.T."/>
            <person name="Winkler M.E."/>
        </authorList>
    </citation>
    <scope>NUCLEOTIDE SEQUENCE</scope>
</reference>
<dbReference type="PANTHER" id="PTHR11808">
    <property type="entry name" value="TRANS-SULFURATION ENZYME FAMILY MEMBER"/>
    <property type="match status" value="1"/>
</dbReference>
<dbReference type="InterPro" id="IPR000277">
    <property type="entry name" value="Cys/Met-Metab_PyrdxlP-dep_enz"/>
</dbReference>
<evidence type="ECO:0000256" key="1">
    <source>
        <dbReference type="ARBA" id="ARBA00001933"/>
    </source>
</evidence>
<dbReference type="EMBL" id="UINC01115952">
    <property type="protein sequence ID" value="SVC87348.1"/>
    <property type="molecule type" value="Genomic_DNA"/>
</dbReference>
<dbReference type="GO" id="GO:0009086">
    <property type="term" value="P:methionine biosynthetic process"/>
    <property type="evidence" value="ECO:0007669"/>
    <property type="project" value="UniProtKB-ARBA"/>
</dbReference>
<dbReference type="InterPro" id="IPR015422">
    <property type="entry name" value="PyrdxlP-dep_Trfase_small"/>
</dbReference>
<evidence type="ECO:0000256" key="2">
    <source>
        <dbReference type="ARBA" id="ARBA00022898"/>
    </source>
</evidence>
<keyword evidence="2" id="KW-0663">Pyridoxal phosphate</keyword>
<name>A0A382QR11_9ZZZZ</name>
<dbReference type="Pfam" id="PF01053">
    <property type="entry name" value="Cys_Met_Meta_PP"/>
    <property type="match status" value="1"/>
</dbReference>
<comment type="cofactor">
    <cofactor evidence="1">
        <name>pyridoxal 5'-phosphate</name>
        <dbReference type="ChEBI" id="CHEBI:597326"/>
    </cofactor>
</comment>
<organism evidence="3">
    <name type="scientific">marine metagenome</name>
    <dbReference type="NCBI Taxonomy" id="408172"/>
    <lineage>
        <taxon>unclassified sequences</taxon>
        <taxon>metagenomes</taxon>
        <taxon>ecological metagenomes</taxon>
    </lineage>
</organism>
<dbReference type="AlphaFoldDB" id="A0A382QR11"/>
<dbReference type="GO" id="GO:0016846">
    <property type="term" value="F:carbon-sulfur lyase activity"/>
    <property type="evidence" value="ECO:0007669"/>
    <property type="project" value="TreeGrafter"/>
</dbReference>
<proteinExistence type="predicted"/>
<evidence type="ECO:0000313" key="3">
    <source>
        <dbReference type="EMBL" id="SVC87348.1"/>
    </source>
</evidence>
<dbReference type="PANTHER" id="PTHR11808:SF80">
    <property type="entry name" value="CYSTATHIONINE GAMMA-LYASE"/>
    <property type="match status" value="1"/>
</dbReference>
<dbReference type="GO" id="GO:0019346">
    <property type="term" value="P:transsulfuration"/>
    <property type="evidence" value="ECO:0007669"/>
    <property type="project" value="InterPro"/>
</dbReference>
<sequence>NTLYGGTASFILEDLPRYGITCDLIDTTDSSDWSAMLQPNTKVIYTETVTNPLLDVPELGAVVDFAKDNKLISMIDNTFASPVLFSPAELGFDLSLQSCTKYINGHSDIVAGAVIGGEDFVKKVTSRMNHLGGSLNPGACFLLHRAVKTLELRMIRQCENAGQIASFLENHPEIQNVKYPGLESSASHERAKKYLCGFGAMVSFEVAKGETRAKKFMDQLNLAIDAPSLGGLETLITRPALTSHSGMSSLKREKAGITDSLIRLSAGIELAEDLISDLDQALNKTAS</sequence>
<accession>A0A382QR11</accession>
<dbReference type="InterPro" id="IPR054542">
    <property type="entry name" value="Cys_met_metab_PP"/>
</dbReference>
<protein>
    <recommendedName>
        <fullName evidence="4">Cystathionine beta-lyase</fullName>
    </recommendedName>
</protein>
<dbReference type="GO" id="GO:0005737">
    <property type="term" value="C:cytoplasm"/>
    <property type="evidence" value="ECO:0007669"/>
    <property type="project" value="TreeGrafter"/>
</dbReference>
<gene>
    <name evidence="3" type="ORF">METZ01_LOCUS340202</name>
</gene>
<dbReference type="PROSITE" id="PS00868">
    <property type="entry name" value="CYS_MET_METAB_PP"/>
    <property type="match status" value="1"/>
</dbReference>
<dbReference type="InterPro" id="IPR015421">
    <property type="entry name" value="PyrdxlP-dep_Trfase_major"/>
</dbReference>
<dbReference type="GO" id="GO:0030170">
    <property type="term" value="F:pyridoxal phosphate binding"/>
    <property type="evidence" value="ECO:0007669"/>
    <property type="project" value="InterPro"/>
</dbReference>
<dbReference type="InterPro" id="IPR015424">
    <property type="entry name" value="PyrdxlP-dep_Trfase"/>
</dbReference>
<evidence type="ECO:0008006" key="4">
    <source>
        <dbReference type="Google" id="ProtNLM"/>
    </source>
</evidence>